<dbReference type="AlphaFoldDB" id="A0A4P6YUK6"/>
<name>A0A4P6YUK6_9LACO</name>
<gene>
    <name evidence="2" type="ORF">EQG49_08095</name>
</gene>
<keyword evidence="1" id="KW-0472">Membrane</keyword>
<evidence type="ECO:0000256" key="1">
    <source>
        <dbReference type="SAM" id="Phobius"/>
    </source>
</evidence>
<feature type="transmembrane region" description="Helical" evidence="1">
    <location>
        <begin position="88"/>
        <end position="113"/>
    </location>
</feature>
<feature type="transmembrane region" description="Helical" evidence="1">
    <location>
        <begin position="58"/>
        <end position="76"/>
    </location>
</feature>
<evidence type="ECO:0000313" key="3">
    <source>
        <dbReference type="Proteomes" id="UP000292886"/>
    </source>
</evidence>
<keyword evidence="1" id="KW-1133">Transmembrane helix</keyword>
<keyword evidence="1" id="KW-0812">Transmembrane</keyword>
<proteinExistence type="predicted"/>
<dbReference type="Pfam" id="PF05656">
    <property type="entry name" value="DUF805"/>
    <property type="match status" value="1"/>
</dbReference>
<dbReference type="PANTHER" id="PTHR34980">
    <property type="entry name" value="INNER MEMBRANE PROTEIN-RELATED-RELATED"/>
    <property type="match status" value="1"/>
</dbReference>
<dbReference type="PANTHER" id="PTHR34980:SF2">
    <property type="entry name" value="INNER MEMBRANE PROTEIN YHAH-RELATED"/>
    <property type="match status" value="1"/>
</dbReference>
<dbReference type="OrthoDB" id="2285053at2"/>
<dbReference type="KEGG" id="wei:EQG49_08095"/>
<sequence>MIEATKLFWTHVFDFQTRSTRSDFWWAALGNIILSIIVSFVAGLIFGNSTAGSAAYSIIYGIVGFLYLIATISIVVRRLHDINRSGGWWWIQLIPIVGGIILLVFELTATVEVGNRYPKMER</sequence>
<organism evidence="2 3">
    <name type="scientific">Periweissella cryptocerci</name>
    <dbReference type="NCBI Taxonomy" id="2506420"/>
    <lineage>
        <taxon>Bacteria</taxon>
        <taxon>Bacillati</taxon>
        <taxon>Bacillota</taxon>
        <taxon>Bacilli</taxon>
        <taxon>Lactobacillales</taxon>
        <taxon>Lactobacillaceae</taxon>
        <taxon>Periweissella</taxon>
    </lineage>
</organism>
<dbReference type="GO" id="GO:0005886">
    <property type="term" value="C:plasma membrane"/>
    <property type="evidence" value="ECO:0007669"/>
    <property type="project" value="TreeGrafter"/>
</dbReference>
<dbReference type="EMBL" id="CP037940">
    <property type="protein sequence ID" value="QBO36430.1"/>
    <property type="molecule type" value="Genomic_DNA"/>
</dbReference>
<reference evidence="3" key="1">
    <citation type="submission" date="2019-03" db="EMBL/GenBank/DDBJ databases">
        <title>Weissella sp. 26KH-42 Genome sequencing.</title>
        <authorList>
            <person name="Heo J."/>
            <person name="Kim S.-J."/>
            <person name="Kim J.-S."/>
            <person name="Hong S.-B."/>
            <person name="Kwon S.-W."/>
        </authorList>
    </citation>
    <scope>NUCLEOTIDE SEQUENCE [LARGE SCALE GENOMIC DNA]</scope>
    <source>
        <strain evidence="3">26KH-42</strain>
    </source>
</reference>
<protein>
    <submittedName>
        <fullName evidence="2">DUF805 domain-containing protein</fullName>
    </submittedName>
</protein>
<dbReference type="InterPro" id="IPR008523">
    <property type="entry name" value="DUF805"/>
</dbReference>
<dbReference type="RefSeq" id="WP_133363507.1">
    <property type="nucleotide sequence ID" value="NZ_CP037940.1"/>
</dbReference>
<keyword evidence="3" id="KW-1185">Reference proteome</keyword>
<feature type="transmembrane region" description="Helical" evidence="1">
    <location>
        <begin position="24"/>
        <end position="46"/>
    </location>
</feature>
<dbReference type="Proteomes" id="UP000292886">
    <property type="component" value="Chromosome"/>
</dbReference>
<evidence type="ECO:0000313" key="2">
    <source>
        <dbReference type="EMBL" id="QBO36430.1"/>
    </source>
</evidence>
<accession>A0A4P6YUK6</accession>